<feature type="region of interest" description="Disordered" evidence="2">
    <location>
        <begin position="152"/>
        <end position="181"/>
    </location>
</feature>
<proteinExistence type="predicted"/>
<evidence type="ECO:0000259" key="4">
    <source>
        <dbReference type="SMART" id="SM00014"/>
    </source>
</evidence>
<comment type="caution">
    <text evidence="5">The sequence shown here is derived from an EMBL/GenBank/DDBJ whole genome shotgun (WGS) entry which is preliminary data.</text>
</comment>
<feature type="compositionally biased region" description="Low complexity" evidence="2">
    <location>
        <begin position="163"/>
        <end position="181"/>
    </location>
</feature>
<evidence type="ECO:0000313" key="5">
    <source>
        <dbReference type="EMBL" id="TWF91202.1"/>
    </source>
</evidence>
<dbReference type="Gene3D" id="1.20.144.10">
    <property type="entry name" value="Phosphatidic acid phosphatase type 2/haloperoxidase"/>
    <property type="match status" value="1"/>
</dbReference>
<keyword evidence="6" id="KW-1185">Reference proteome</keyword>
<dbReference type="SUPFAM" id="SSF51126">
    <property type="entry name" value="Pectin lyase-like"/>
    <property type="match status" value="1"/>
</dbReference>
<dbReference type="Pfam" id="PF12951">
    <property type="entry name" value="PATR"/>
    <property type="match status" value="1"/>
</dbReference>
<name>A0A561TVR0_9ACTN</name>
<dbReference type="Pfam" id="PF01569">
    <property type="entry name" value="PAP2"/>
    <property type="match status" value="1"/>
</dbReference>
<evidence type="ECO:0000313" key="6">
    <source>
        <dbReference type="Proteomes" id="UP000317940"/>
    </source>
</evidence>
<gene>
    <name evidence="5" type="ORF">FHX73_12314</name>
</gene>
<reference evidence="5 6" key="1">
    <citation type="submission" date="2019-06" db="EMBL/GenBank/DDBJ databases">
        <title>Sequencing the genomes of 1000 actinobacteria strains.</title>
        <authorList>
            <person name="Klenk H.-P."/>
        </authorList>
    </citation>
    <scope>NUCLEOTIDE SEQUENCE [LARGE SCALE GENOMIC DNA]</scope>
    <source>
        <strain evidence="5 6">DSM 44826</strain>
    </source>
</reference>
<evidence type="ECO:0000256" key="3">
    <source>
        <dbReference type="SAM" id="SignalP"/>
    </source>
</evidence>
<dbReference type="SMART" id="SM00014">
    <property type="entry name" value="acidPPc"/>
    <property type="match status" value="1"/>
</dbReference>
<dbReference type="InterPro" id="IPR036938">
    <property type="entry name" value="PAP2/HPO_sf"/>
</dbReference>
<accession>A0A561TVR0</accession>
<dbReference type="InterPro" id="IPR011050">
    <property type="entry name" value="Pectin_lyase_fold/virulence"/>
</dbReference>
<feature type="chain" id="PRO_5039266870" evidence="3">
    <location>
        <begin position="39"/>
        <end position="627"/>
    </location>
</feature>
<feature type="signal peptide" evidence="3">
    <location>
        <begin position="1"/>
        <end position="38"/>
    </location>
</feature>
<dbReference type="AlphaFoldDB" id="A0A561TVR0"/>
<protein>
    <submittedName>
        <fullName evidence="5">Autotransporter-associated beta strand protein</fullName>
    </submittedName>
</protein>
<keyword evidence="1 3" id="KW-0732">Signal</keyword>
<sequence length="627" mass="64850">MSAVTTHQAPTRRGFLRGAIGVALGAGAAAALPAAATAAIPAADPMLPFVSHYTSNLGANLTAGSNAAVDLLSGMARLWHTGPAWNAGQAIDRELLRANMRHSIEVTGRRTADQAKQAFLHDRQDQSYGMIDGLGPLAALYRVGALAVSSVTTAPDGTPPGPVDDTVPPGAPAGSATGAGSPTSALGAVVTLVQTLRGTYSSGNPSKNAYGYPRPWRMNLDSEVQDTGALDAFGYPVYRSPVQVAPQLLRQRGTTPATDGGFPSGHTNAFFLAGLAYAHAVPERFQELVTRAHELADSRITAGMHSALDVIGGRILATALAAAILADPVNTAAKADARAQALSYFTEKTGTDDLFAAAHTGGPDAYADRAANAALVARCRSYGLPRRGPQDVPMTVPQGAEVLLETRLPYLTAEQRREVLRSTALPSGQPLLDGPELWGRLDLFTAADGYGAFAQDVSVTMDATRRGFHAADTWRNDIGGPGGLTKLGTGALTLTGRNCYRGGTRVREGVLAAAGPAALGHGAVELTGGTLALTGVPTLHGSLTVRGATLDLALSGQLEVAGSVHLGPDAVLTLRLAQAPTGAELPVLRARRLFGTFQSVVARDAAGRSYRVETCYHGTALTVRVHP</sequence>
<evidence type="ECO:0000256" key="1">
    <source>
        <dbReference type="ARBA" id="ARBA00022729"/>
    </source>
</evidence>
<organism evidence="5 6">
    <name type="scientific">Kitasatospora viridis</name>
    <dbReference type="NCBI Taxonomy" id="281105"/>
    <lineage>
        <taxon>Bacteria</taxon>
        <taxon>Bacillati</taxon>
        <taxon>Actinomycetota</taxon>
        <taxon>Actinomycetes</taxon>
        <taxon>Kitasatosporales</taxon>
        <taxon>Streptomycetaceae</taxon>
        <taxon>Kitasatospora</taxon>
    </lineage>
</organism>
<dbReference type="InterPro" id="IPR006311">
    <property type="entry name" value="TAT_signal"/>
</dbReference>
<dbReference type="NCBIfam" id="TIGR02601">
    <property type="entry name" value="autotrns_rpt"/>
    <property type="match status" value="1"/>
</dbReference>
<dbReference type="InterPro" id="IPR000326">
    <property type="entry name" value="PAP2/HPO"/>
</dbReference>
<dbReference type="EMBL" id="VIWT01000002">
    <property type="protein sequence ID" value="TWF91202.1"/>
    <property type="molecule type" value="Genomic_DNA"/>
</dbReference>
<feature type="domain" description="Phosphatidic acid phosphatase type 2/haloperoxidase" evidence="4">
    <location>
        <begin position="224"/>
        <end position="325"/>
    </location>
</feature>
<dbReference type="RefSeq" id="WP_145908822.1">
    <property type="nucleotide sequence ID" value="NZ_BAAAMZ010000033.1"/>
</dbReference>
<evidence type="ECO:0000256" key="2">
    <source>
        <dbReference type="SAM" id="MobiDB-lite"/>
    </source>
</evidence>
<dbReference type="SUPFAM" id="SSF48317">
    <property type="entry name" value="Acid phosphatase/Vanadium-dependent haloperoxidase"/>
    <property type="match status" value="1"/>
</dbReference>
<dbReference type="Proteomes" id="UP000317940">
    <property type="component" value="Unassembled WGS sequence"/>
</dbReference>
<dbReference type="InterPro" id="IPR013425">
    <property type="entry name" value="Autotrns_rpt"/>
</dbReference>
<dbReference type="OrthoDB" id="9805301at2"/>
<dbReference type="PROSITE" id="PS51318">
    <property type="entry name" value="TAT"/>
    <property type="match status" value="1"/>
</dbReference>